<keyword evidence="6" id="KW-1278">Translocase</keyword>
<name>X0RJA4_9ZZZZ</name>
<dbReference type="Pfam" id="PF03116">
    <property type="entry name" value="NQR2_RnfD_RnfE"/>
    <property type="match status" value="1"/>
</dbReference>
<evidence type="ECO:0000256" key="8">
    <source>
        <dbReference type="ARBA" id="ARBA00023136"/>
    </source>
</evidence>
<evidence type="ECO:0000313" key="10">
    <source>
        <dbReference type="EMBL" id="GAF68919.1"/>
    </source>
</evidence>
<keyword evidence="4" id="KW-0288">FMN</keyword>
<evidence type="ECO:0008006" key="11">
    <source>
        <dbReference type="Google" id="ProtNLM"/>
    </source>
</evidence>
<organism evidence="10">
    <name type="scientific">marine sediment metagenome</name>
    <dbReference type="NCBI Taxonomy" id="412755"/>
    <lineage>
        <taxon>unclassified sequences</taxon>
        <taxon>metagenomes</taxon>
        <taxon>ecological metagenomes</taxon>
    </lineage>
</organism>
<keyword evidence="8 9" id="KW-0472">Membrane</keyword>
<feature type="non-terminal residue" evidence="10">
    <location>
        <position position="86"/>
    </location>
</feature>
<evidence type="ECO:0000256" key="4">
    <source>
        <dbReference type="ARBA" id="ARBA00022643"/>
    </source>
</evidence>
<keyword evidence="5 9" id="KW-0812">Transmembrane</keyword>
<dbReference type="PANTHER" id="PTHR30578">
    <property type="entry name" value="ELECTRON TRANSPORT COMPLEX PROTEIN RNFD"/>
    <property type="match status" value="1"/>
</dbReference>
<evidence type="ECO:0000256" key="5">
    <source>
        <dbReference type="ARBA" id="ARBA00022692"/>
    </source>
</evidence>
<proteinExistence type="predicted"/>
<feature type="transmembrane region" description="Helical" evidence="9">
    <location>
        <begin position="21"/>
        <end position="44"/>
    </location>
</feature>
<dbReference type="AlphaFoldDB" id="X0RJA4"/>
<gene>
    <name evidence="10" type="ORF">S01H1_04818</name>
</gene>
<keyword evidence="7 9" id="KW-1133">Transmembrane helix</keyword>
<sequence length="86" mass="8927">MIDVVIGLVPAMIAAGYYFRIRAAVLISVCVVSAIATEWLCNVIRKKPSSLGDFSAVVTGIILALSVPPGLPVWAAIIGSVFAIAV</sequence>
<keyword evidence="2" id="KW-0597">Phosphoprotein</keyword>
<feature type="transmembrane region" description="Helical" evidence="9">
    <location>
        <begin position="56"/>
        <end position="85"/>
    </location>
</feature>
<accession>X0RJA4</accession>
<evidence type="ECO:0000256" key="3">
    <source>
        <dbReference type="ARBA" id="ARBA00022630"/>
    </source>
</evidence>
<keyword evidence="1" id="KW-0813">Transport</keyword>
<dbReference type="GO" id="GO:0055085">
    <property type="term" value="P:transmembrane transport"/>
    <property type="evidence" value="ECO:0007669"/>
    <property type="project" value="InterPro"/>
</dbReference>
<dbReference type="PANTHER" id="PTHR30578:SF0">
    <property type="entry name" value="ION-TRANSLOCATING OXIDOREDUCTASE COMPLEX SUBUNIT D"/>
    <property type="match status" value="1"/>
</dbReference>
<evidence type="ECO:0000256" key="7">
    <source>
        <dbReference type="ARBA" id="ARBA00022989"/>
    </source>
</evidence>
<evidence type="ECO:0000256" key="9">
    <source>
        <dbReference type="SAM" id="Phobius"/>
    </source>
</evidence>
<reference evidence="10" key="1">
    <citation type="journal article" date="2014" name="Front. Microbiol.">
        <title>High frequency of phylogenetically diverse reductive dehalogenase-homologous genes in deep subseafloor sedimentary metagenomes.</title>
        <authorList>
            <person name="Kawai M."/>
            <person name="Futagami T."/>
            <person name="Toyoda A."/>
            <person name="Takaki Y."/>
            <person name="Nishi S."/>
            <person name="Hori S."/>
            <person name="Arai W."/>
            <person name="Tsubouchi T."/>
            <person name="Morono Y."/>
            <person name="Uchiyama I."/>
            <person name="Ito T."/>
            <person name="Fujiyama A."/>
            <person name="Inagaki F."/>
            <person name="Takami H."/>
        </authorList>
    </citation>
    <scope>NUCLEOTIDE SEQUENCE</scope>
    <source>
        <strain evidence="10">Expedition CK06-06</strain>
    </source>
</reference>
<protein>
    <recommendedName>
        <fullName evidence="11">YutG/PgpA domain-containing protein</fullName>
    </recommendedName>
</protein>
<evidence type="ECO:0000256" key="2">
    <source>
        <dbReference type="ARBA" id="ARBA00022553"/>
    </source>
</evidence>
<dbReference type="InterPro" id="IPR004338">
    <property type="entry name" value="NqrB/RnfD"/>
</dbReference>
<evidence type="ECO:0000256" key="6">
    <source>
        <dbReference type="ARBA" id="ARBA00022967"/>
    </source>
</evidence>
<dbReference type="GO" id="GO:0005886">
    <property type="term" value="C:plasma membrane"/>
    <property type="evidence" value="ECO:0007669"/>
    <property type="project" value="TreeGrafter"/>
</dbReference>
<keyword evidence="3" id="KW-0285">Flavoprotein</keyword>
<evidence type="ECO:0000256" key="1">
    <source>
        <dbReference type="ARBA" id="ARBA00022448"/>
    </source>
</evidence>
<comment type="caution">
    <text evidence="10">The sequence shown here is derived from an EMBL/GenBank/DDBJ whole genome shotgun (WGS) entry which is preliminary data.</text>
</comment>
<dbReference type="EMBL" id="BARS01002525">
    <property type="protein sequence ID" value="GAF68919.1"/>
    <property type="molecule type" value="Genomic_DNA"/>
</dbReference>